<accession>X1QBM1</accession>
<keyword evidence="1" id="KW-0812">Transmembrane</keyword>
<protein>
    <submittedName>
        <fullName evidence="2">Uncharacterized protein</fullName>
    </submittedName>
</protein>
<feature type="transmembrane region" description="Helical" evidence="1">
    <location>
        <begin position="7"/>
        <end position="28"/>
    </location>
</feature>
<keyword evidence="1" id="KW-0472">Membrane</keyword>
<dbReference type="EMBL" id="BARV01042504">
    <property type="protein sequence ID" value="GAI48425.1"/>
    <property type="molecule type" value="Genomic_DNA"/>
</dbReference>
<keyword evidence="1" id="KW-1133">Transmembrane helix</keyword>
<evidence type="ECO:0000256" key="1">
    <source>
        <dbReference type="SAM" id="Phobius"/>
    </source>
</evidence>
<gene>
    <name evidence="2" type="ORF">S06H3_63891</name>
</gene>
<name>X1QBM1_9ZZZZ</name>
<reference evidence="2" key="1">
    <citation type="journal article" date="2014" name="Front. Microbiol.">
        <title>High frequency of phylogenetically diverse reductive dehalogenase-homologous genes in deep subseafloor sedimentary metagenomes.</title>
        <authorList>
            <person name="Kawai M."/>
            <person name="Futagami T."/>
            <person name="Toyoda A."/>
            <person name="Takaki Y."/>
            <person name="Nishi S."/>
            <person name="Hori S."/>
            <person name="Arai W."/>
            <person name="Tsubouchi T."/>
            <person name="Morono Y."/>
            <person name="Uchiyama I."/>
            <person name="Ito T."/>
            <person name="Fujiyama A."/>
            <person name="Inagaki F."/>
            <person name="Takami H."/>
        </authorList>
    </citation>
    <scope>NUCLEOTIDE SEQUENCE</scope>
    <source>
        <strain evidence="2">Expedition CK06-06</strain>
    </source>
</reference>
<sequence>MNGAGLLLGLFIRLASCSGIVLLLLYYFAYPPFGDQSAGVVSEGHYWIINRDIIEVFALSLIYIFPESVY</sequence>
<proteinExistence type="predicted"/>
<feature type="non-terminal residue" evidence="2">
    <location>
        <position position="70"/>
    </location>
</feature>
<evidence type="ECO:0000313" key="2">
    <source>
        <dbReference type="EMBL" id="GAI48425.1"/>
    </source>
</evidence>
<dbReference type="AlphaFoldDB" id="X1QBM1"/>
<comment type="caution">
    <text evidence="2">The sequence shown here is derived from an EMBL/GenBank/DDBJ whole genome shotgun (WGS) entry which is preliminary data.</text>
</comment>
<organism evidence="2">
    <name type="scientific">marine sediment metagenome</name>
    <dbReference type="NCBI Taxonomy" id="412755"/>
    <lineage>
        <taxon>unclassified sequences</taxon>
        <taxon>metagenomes</taxon>
        <taxon>ecological metagenomes</taxon>
    </lineage>
</organism>